<evidence type="ECO:0000256" key="1">
    <source>
        <dbReference type="SAM" id="MobiDB-lite"/>
    </source>
</evidence>
<accession>A0ABD0MRG8</accession>
<dbReference type="AlphaFoldDB" id="A0ABD0MRG8"/>
<protein>
    <recommendedName>
        <fullName evidence="2">PiggyBac transposable element-derived protein domain-containing protein</fullName>
    </recommendedName>
</protein>
<reference evidence="3 4" key="1">
    <citation type="submission" date="2024-05" db="EMBL/GenBank/DDBJ databases">
        <title>Genome sequencing and assembly of Indian major carp, Cirrhinus mrigala (Hamilton, 1822).</title>
        <authorList>
            <person name="Mohindra V."/>
            <person name="Chowdhury L.M."/>
            <person name="Lal K."/>
            <person name="Jena J.K."/>
        </authorList>
    </citation>
    <scope>NUCLEOTIDE SEQUENCE [LARGE SCALE GENOMIC DNA]</scope>
    <source>
        <strain evidence="3">CM1030</strain>
        <tissue evidence="3">Blood</tissue>
    </source>
</reference>
<keyword evidence="4" id="KW-1185">Reference proteome</keyword>
<evidence type="ECO:0000313" key="3">
    <source>
        <dbReference type="EMBL" id="KAL0152627.1"/>
    </source>
</evidence>
<organism evidence="3 4">
    <name type="scientific">Cirrhinus mrigala</name>
    <name type="common">Mrigala</name>
    <dbReference type="NCBI Taxonomy" id="683832"/>
    <lineage>
        <taxon>Eukaryota</taxon>
        <taxon>Metazoa</taxon>
        <taxon>Chordata</taxon>
        <taxon>Craniata</taxon>
        <taxon>Vertebrata</taxon>
        <taxon>Euteleostomi</taxon>
        <taxon>Actinopterygii</taxon>
        <taxon>Neopterygii</taxon>
        <taxon>Teleostei</taxon>
        <taxon>Ostariophysi</taxon>
        <taxon>Cypriniformes</taxon>
        <taxon>Cyprinidae</taxon>
        <taxon>Labeoninae</taxon>
        <taxon>Labeonini</taxon>
        <taxon>Cirrhinus</taxon>
    </lineage>
</organism>
<feature type="compositionally biased region" description="Polar residues" evidence="1">
    <location>
        <begin position="116"/>
        <end position="125"/>
    </location>
</feature>
<evidence type="ECO:0000259" key="2">
    <source>
        <dbReference type="Pfam" id="PF13843"/>
    </source>
</evidence>
<evidence type="ECO:0000313" key="4">
    <source>
        <dbReference type="Proteomes" id="UP001529510"/>
    </source>
</evidence>
<comment type="caution">
    <text evidence="3">The sequence shown here is derived from an EMBL/GenBank/DDBJ whole genome shotgun (WGS) entry which is preliminary data.</text>
</comment>
<feature type="domain" description="PiggyBac transposable element-derived protein" evidence="2">
    <location>
        <begin position="4"/>
        <end position="49"/>
    </location>
</feature>
<name>A0ABD0MRG8_CIRMR</name>
<dbReference type="Pfam" id="PF13843">
    <property type="entry name" value="DDE_Tnp_1_7"/>
    <property type="match status" value="1"/>
</dbReference>
<dbReference type="InterPro" id="IPR029526">
    <property type="entry name" value="PGBD"/>
</dbReference>
<sequence length="150" mass="16182">MAAFGQMFVPHRDLYIESLLLWKGRLGFRQYVSSHKKRFGIKLFMLCDVLTPSTDIAGAISGGHIRGGSNYDSLKSVGMWPGRFLMATTGLGLEAFGESIYRCAMIVADPSARRSLASQSPTSGGCEQGKDCTPPGKITELECSGRRAAA</sequence>
<dbReference type="Proteomes" id="UP001529510">
    <property type="component" value="Unassembled WGS sequence"/>
</dbReference>
<proteinExistence type="predicted"/>
<gene>
    <name evidence="3" type="ORF">M9458_052350</name>
</gene>
<dbReference type="EMBL" id="JAMKFB020000189">
    <property type="protein sequence ID" value="KAL0152627.1"/>
    <property type="molecule type" value="Genomic_DNA"/>
</dbReference>
<feature type="region of interest" description="Disordered" evidence="1">
    <location>
        <begin position="116"/>
        <end position="138"/>
    </location>
</feature>